<keyword evidence="3" id="KW-1185">Reference proteome</keyword>
<feature type="compositionally biased region" description="Low complexity" evidence="1">
    <location>
        <begin position="157"/>
        <end position="171"/>
    </location>
</feature>
<protein>
    <recommendedName>
        <fullName evidence="4">Methylaspartate mutase</fullName>
    </recommendedName>
</protein>
<gene>
    <name evidence="2" type="ORF">KSF_024980</name>
</gene>
<dbReference type="RefSeq" id="WP_220203282.1">
    <property type="nucleotide sequence ID" value="NZ_BNJK01000001.1"/>
</dbReference>
<organism evidence="2 3">
    <name type="scientific">Reticulibacter mediterranei</name>
    <dbReference type="NCBI Taxonomy" id="2778369"/>
    <lineage>
        <taxon>Bacteria</taxon>
        <taxon>Bacillati</taxon>
        <taxon>Chloroflexota</taxon>
        <taxon>Ktedonobacteria</taxon>
        <taxon>Ktedonobacterales</taxon>
        <taxon>Reticulibacteraceae</taxon>
        <taxon>Reticulibacter</taxon>
    </lineage>
</organism>
<name>A0A8J3IHE2_9CHLR</name>
<proteinExistence type="predicted"/>
<sequence length="631" mass="66270">MYTQPNSGGEQGTALHATASSLLVADCGAVSTKVSLFGLVEGQYRLMARGEAPTTIAPPQSDITVGVIQAISVIEFITGRHFIEDGRIISPEQSSGDGVDVFIATVSAGGPMRLAVLGAVNSPLEKLVEQAISGLYAEIQSIASPSYVATTTQAPTSVGAGMSGSPSSPGGKWTQEQVTQEWERQAARIRDLQPHAALIVGMADGPAGPTPLQEACQLLVNASKERSALHGASASAGVPTQDLGVSPYPVIYAGAPQYVDAVRRMLQSVAEVNRLDPLTSQAQVGAVSVAVGALHEKNVIQQIPGYDRLRTWSESQPLATATSLSSLVRFLAQHYKMNVTAADVGGATTTVMLAGEQGEFIPAVNSGVGVGPGVGAILQQVGWQRIARWLPFTVSEDEIRQYVLNRVMHPQIIPTSMRELQIGQAFAREAIIVTVADAKKQSASWLDSDLILATGGILAHAPKYAQVAMMLLDALEPRGVTSMVLDRTMLIAQIGAIASVAPITAVQVNENDAVSHRLGTCVIPFGDLQPGQLAVRVGVEYSNGRQLTVDVMAGSIEVVPLRLNEQALLTLFPAPGVDVGLGPGERARAAEEIDGGLVGLIIDARGRPLVLPSDDTERQARLLQWAQVLGA</sequence>
<accession>A0A8J3IHE2</accession>
<dbReference type="EMBL" id="BNJK01000001">
    <property type="protein sequence ID" value="GHO92450.1"/>
    <property type="molecule type" value="Genomic_DNA"/>
</dbReference>
<dbReference type="Pfam" id="PF13941">
    <property type="entry name" value="MutL"/>
    <property type="match status" value="1"/>
</dbReference>
<dbReference type="InterPro" id="IPR006230">
    <property type="entry name" value="MutL"/>
</dbReference>
<comment type="caution">
    <text evidence="2">The sequence shown here is derived from an EMBL/GenBank/DDBJ whole genome shotgun (WGS) entry which is preliminary data.</text>
</comment>
<reference evidence="2" key="1">
    <citation type="submission" date="2020-10" db="EMBL/GenBank/DDBJ databases">
        <title>Taxonomic study of unclassified bacteria belonging to the class Ktedonobacteria.</title>
        <authorList>
            <person name="Yabe S."/>
            <person name="Wang C.M."/>
            <person name="Zheng Y."/>
            <person name="Sakai Y."/>
            <person name="Cavaletti L."/>
            <person name="Monciardini P."/>
            <person name="Donadio S."/>
        </authorList>
    </citation>
    <scope>NUCLEOTIDE SEQUENCE</scope>
    <source>
        <strain evidence="2">ID150040</strain>
    </source>
</reference>
<evidence type="ECO:0000313" key="3">
    <source>
        <dbReference type="Proteomes" id="UP000597444"/>
    </source>
</evidence>
<dbReference type="AlphaFoldDB" id="A0A8J3IHE2"/>
<evidence type="ECO:0008006" key="4">
    <source>
        <dbReference type="Google" id="ProtNLM"/>
    </source>
</evidence>
<dbReference type="Proteomes" id="UP000597444">
    <property type="component" value="Unassembled WGS sequence"/>
</dbReference>
<evidence type="ECO:0000313" key="2">
    <source>
        <dbReference type="EMBL" id="GHO92450.1"/>
    </source>
</evidence>
<evidence type="ECO:0000256" key="1">
    <source>
        <dbReference type="SAM" id="MobiDB-lite"/>
    </source>
</evidence>
<feature type="region of interest" description="Disordered" evidence="1">
    <location>
        <begin position="157"/>
        <end position="179"/>
    </location>
</feature>